<dbReference type="Gene3D" id="3.30.70.270">
    <property type="match status" value="1"/>
</dbReference>
<evidence type="ECO:0000256" key="1">
    <source>
        <dbReference type="ARBA" id="ARBA00001946"/>
    </source>
</evidence>
<dbReference type="AlphaFoldDB" id="A0A1I4B1D3"/>
<reference evidence="7" key="1">
    <citation type="submission" date="2016-10" db="EMBL/GenBank/DDBJ databases">
        <authorList>
            <person name="Varghese N."/>
            <person name="Submissions S."/>
        </authorList>
    </citation>
    <scope>NUCLEOTIDE SEQUENCE [LARGE SCALE GENOMIC DNA]</scope>
    <source>
        <strain evidence="7">MO64</strain>
    </source>
</reference>
<dbReference type="EMBL" id="FOSR01000004">
    <property type="protein sequence ID" value="SFK62180.1"/>
    <property type="molecule type" value="Genomic_DNA"/>
</dbReference>
<protein>
    <recommendedName>
        <fullName evidence="2">diguanylate cyclase</fullName>
        <ecNumber evidence="2">2.7.7.65</ecNumber>
    </recommendedName>
</protein>
<evidence type="ECO:0000259" key="5">
    <source>
        <dbReference type="PROSITE" id="PS50887"/>
    </source>
</evidence>
<dbReference type="InterPro" id="IPR011990">
    <property type="entry name" value="TPR-like_helical_dom_sf"/>
</dbReference>
<feature type="transmembrane region" description="Helical" evidence="4">
    <location>
        <begin position="393"/>
        <end position="412"/>
    </location>
</feature>
<comment type="cofactor">
    <cofactor evidence="1">
        <name>Mg(2+)</name>
        <dbReference type="ChEBI" id="CHEBI:18420"/>
    </cofactor>
</comment>
<evidence type="ECO:0000256" key="4">
    <source>
        <dbReference type="SAM" id="Phobius"/>
    </source>
</evidence>
<dbReference type="PROSITE" id="PS50887">
    <property type="entry name" value="GGDEF"/>
    <property type="match status" value="1"/>
</dbReference>
<evidence type="ECO:0000256" key="3">
    <source>
        <dbReference type="ARBA" id="ARBA00034247"/>
    </source>
</evidence>
<gene>
    <name evidence="6" type="ORF">SAMN05192579_104219</name>
</gene>
<dbReference type="SMART" id="SM00267">
    <property type="entry name" value="GGDEF"/>
    <property type="match status" value="1"/>
</dbReference>
<keyword evidence="4" id="KW-1133">Transmembrane helix</keyword>
<dbReference type="SUPFAM" id="SSF48452">
    <property type="entry name" value="TPR-like"/>
    <property type="match status" value="1"/>
</dbReference>
<dbReference type="Proteomes" id="UP000198725">
    <property type="component" value="Unassembled WGS sequence"/>
</dbReference>
<dbReference type="CDD" id="cd01949">
    <property type="entry name" value="GGDEF"/>
    <property type="match status" value="1"/>
</dbReference>
<dbReference type="GO" id="GO:0052621">
    <property type="term" value="F:diguanylate cyclase activity"/>
    <property type="evidence" value="ECO:0007669"/>
    <property type="project" value="UniProtKB-EC"/>
</dbReference>
<comment type="catalytic activity">
    <reaction evidence="3">
        <text>2 GTP = 3',3'-c-di-GMP + 2 diphosphate</text>
        <dbReference type="Rhea" id="RHEA:24898"/>
        <dbReference type="ChEBI" id="CHEBI:33019"/>
        <dbReference type="ChEBI" id="CHEBI:37565"/>
        <dbReference type="ChEBI" id="CHEBI:58805"/>
        <dbReference type="EC" id="2.7.7.65"/>
    </reaction>
</comment>
<evidence type="ECO:0000256" key="2">
    <source>
        <dbReference type="ARBA" id="ARBA00012528"/>
    </source>
</evidence>
<accession>A0A1I4B1D3</accession>
<dbReference type="EC" id="2.7.7.65" evidence="2"/>
<dbReference type="InterPro" id="IPR000160">
    <property type="entry name" value="GGDEF_dom"/>
</dbReference>
<dbReference type="NCBIfam" id="TIGR00254">
    <property type="entry name" value="GGDEF"/>
    <property type="match status" value="1"/>
</dbReference>
<keyword evidence="4" id="KW-0472">Membrane</keyword>
<organism evidence="6 7">
    <name type="scientific">Rhodanobacter glycinis</name>
    <dbReference type="NCBI Taxonomy" id="582702"/>
    <lineage>
        <taxon>Bacteria</taxon>
        <taxon>Pseudomonadati</taxon>
        <taxon>Pseudomonadota</taxon>
        <taxon>Gammaproteobacteria</taxon>
        <taxon>Lysobacterales</taxon>
        <taxon>Rhodanobacteraceae</taxon>
        <taxon>Rhodanobacter</taxon>
    </lineage>
</organism>
<dbReference type="RefSeq" id="WP_092702674.1">
    <property type="nucleotide sequence ID" value="NZ_FOSR01000004.1"/>
</dbReference>
<feature type="domain" description="GGDEF" evidence="5">
    <location>
        <begin position="453"/>
        <end position="587"/>
    </location>
</feature>
<evidence type="ECO:0000313" key="7">
    <source>
        <dbReference type="Proteomes" id="UP000198725"/>
    </source>
</evidence>
<dbReference type="InterPro" id="IPR050469">
    <property type="entry name" value="Diguanylate_Cyclase"/>
</dbReference>
<keyword evidence="4" id="KW-0812">Transmembrane</keyword>
<dbReference type="Pfam" id="PF00990">
    <property type="entry name" value="GGDEF"/>
    <property type="match status" value="1"/>
</dbReference>
<dbReference type="FunFam" id="3.30.70.270:FF:000001">
    <property type="entry name" value="Diguanylate cyclase domain protein"/>
    <property type="match status" value="1"/>
</dbReference>
<dbReference type="SUPFAM" id="SSF55073">
    <property type="entry name" value="Nucleotide cyclase"/>
    <property type="match status" value="1"/>
</dbReference>
<keyword evidence="7" id="KW-1185">Reference proteome</keyword>
<name>A0A1I4B1D3_9GAMM</name>
<sequence>MEHGTLICLAGMILATVAPNVRAHSAAPAIAAPSVAVLLARAEGAKSNDQDRYRSILVQLHERSASLSVAQRWHLRLLDAQQLSFDGNYGKADPLLYDIVAHSGDQALSIRAMARLVQNKFNSHHYVDAYTLANTLMAELPKVADPTARLEGMDRVIIMLNGAAVGQYELALQYAREMKATLPSAAAQCIAEMGETNSLLYEGKLLSTNPRFRQAIDTCLAAKHPLSADALRLNQASAMIDEGRAKRAIAFLHRIAPAIRKNRYPPYLASLQVTLAQAYLSLGDAANARKFALTTTAMSGANSTLWILQAAYEVLYKAEKMSGHAAAALAYYEKYVALDKAAVDHAKARALAYQMVKQQVQSKKLKLDALDKQNRILQLRHALAVQSQKASRLYIALLLVVIAFIAMAMFWLRRSQLRFRKMARYDGLTGVFNREHFFEEAGHALRRLHRAKAGACLVILDLDHFKRVNDSYGHVAGDVVLRQTVAVCLRELRKSDMFGRLGGEEFGILMPVASREQGVEIASRIRCALAAEPMVVKAGITITVSASFGVAWSADSGRSLRDLLIDADAALYRAKDGGRNQVAVDTRADLLPEDPEDAQLTCNA</sequence>
<evidence type="ECO:0000313" key="6">
    <source>
        <dbReference type="EMBL" id="SFK62180.1"/>
    </source>
</evidence>
<dbReference type="PANTHER" id="PTHR45138">
    <property type="entry name" value="REGULATORY COMPONENTS OF SENSORY TRANSDUCTION SYSTEM"/>
    <property type="match status" value="1"/>
</dbReference>
<dbReference type="InterPro" id="IPR043128">
    <property type="entry name" value="Rev_trsase/Diguanyl_cyclase"/>
</dbReference>
<dbReference type="PANTHER" id="PTHR45138:SF9">
    <property type="entry name" value="DIGUANYLATE CYCLASE DGCM-RELATED"/>
    <property type="match status" value="1"/>
</dbReference>
<proteinExistence type="predicted"/>
<dbReference type="InterPro" id="IPR029787">
    <property type="entry name" value="Nucleotide_cyclase"/>
</dbReference>